<dbReference type="Gene3D" id="1.10.3210.10">
    <property type="entry name" value="Hypothetical protein af1432"/>
    <property type="match status" value="1"/>
</dbReference>
<dbReference type="STRING" id="2718.CHUV0807_2486"/>
<dbReference type="RefSeq" id="WP_004139278.1">
    <property type="nucleotide sequence ID" value="NZ_GG694025.1"/>
</dbReference>
<dbReference type="GeneID" id="84789299"/>
<dbReference type="InterPro" id="IPR050273">
    <property type="entry name" value="GppA/Ppx_hydrolase"/>
</dbReference>
<feature type="domain" description="Ppx/GppA phosphatase C-terminal" evidence="3">
    <location>
        <begin position="305"/>
        <end position="476"/>
    </location>
</feature>
<dbReference type="Gene3D" id="3.30.420.150">
    <property type="entry name" value="Exopolyphosphatase. Domain 2"/>
    <property type="match status" value="1"/>
</dbReference>
<feature type="domain" description="Ppx/GppA phosphatase N-terminal" evidence="2">
    <location>
        <begin position="18"/>
        <end position="296"/>
    </location>
</feature>
<dbReference type="HOGENOM" id="CLU_025908_4_0_6"/>
<name>C8N6Z3_CARH6</name>
<dbReference type="SUPFAM" id="SSF109604">
    <property type="entry name" value="HD-domain/PDEase-like"/>
    <property type="match status" value="1"/>
</dbReference>
<organism evidence="4 5">
    <name type="scientific">Cardiobacterium hominis (strain ATCC 15826 / DSM 8339 / NCTC 10426 / 6573)</name>
    <dbReference type="NCBI Taxonomy" id="638300"/>
    <lineage>
        <taxon>Bacteria</taxon>
        <taxon>Pseudomonadati</taxon>
        <taxon>Pseudomonadota</taxon>
        <taxon>Gammaproteobacteria</taxon>
        <taxon>Cardiobacteriales</taxon>
        <taxon>Cardiobacteriaceae</taxon>
        <taxon>Cardiobacterium</taxon>
    </lineage>
</organism>
<dbReference type="Gene3D" id="3.30.70.2260">
    <property type="match status" value="1"/>
</dbReference>
<dbReference type="PANTHER" id="PTHR30005">
    <property type="entry name" value="EXOPOLYPHOSPHATASE"/>
    <property type="match status" value="1"/>
</dbReference>
<evidence type="ECO:0000259" key="2">
    <source>
        <dbReference type="Pfam" id="PF02541"/>
    </source>
</evidence>
<dbReference type="AlphaFoldDB" id="C8N6Z3"/>
<dbReference type="PANTHER" id="PTHR30005:SF0">
    <property type="entry name" value="RETROGRADE REGULATION PROTEIN 2"/>
    <property type="match status" value="1"/>
</dbReference>
<dbReference type="EMBL" id="ACKY01000012">
    <property type="protein sequence ID" value="EEV89639.1"/>
    <property type="molecule type" value="Genomic_DNA"/>
</dbReference>
<dbReference type="EC" id="3.6.1.11" evidence="4"/>
<dbReference type="FunFam" id="3.30.420.40:FF:000023">
    <property type="entry name" value="Guanosine-5'-triphosphate,3'-diphosphate pyrophosphatase"/>
    <property type="match status" value="1"/>
</dbReference>
<keyword evidence="1 4" id="KW-0378">Hydrolase</keyword>
<protein>
    <submittedName>
        <fullName evidence="4">Putative exopolyphosphatase</fullName>
        <ecNumber evidence="4">3.6.1.11</ecNumber>
    </submittedName>
</protein>
<dbReference type="Proteomes" id="UP000004870">
    <property type="component" value="Unassembled WGS sequence"/>
</dbReference>
<evidence type="ECO:0000256" key="1">
    <source>
        <dbReference type="ARBA" id="ARBA00022801"/>
    </source>
</evidence>
<dbReference type="InterPro" id="IPR030673">
    <property type="entry name" value="PyroPPase_GppA_Ppx"/>
</dbReference>
<dbReference type="PIRSF" id="PIRSF001267">
    <property type="entry name" value="Pyrophosphatase_GppA_Ppx"/>
    <property type="match status" value="1"/>
</dbReference>
<comment type="caution">
    <text evidence="4">The sequence shown here is derived from an EMBL/GenBank/DDBJ whole genome shotgun (WGS) entry which is preliminary data.</text>
</comment>
<proteinExistence type="predicted"/>
<dbReference type="Pfam" id="PF02541">
    <property type="entry name" value="Ppx-GppA"/>
    <property type="match status" value="1"/>
</dbReference>
<accession>C8N6Z3</accession>
<gene>
    <name evidence="4" type="primary">ppx</name>
    <name evidence="4" type="ORF">HMPREF0198_0269</name>
</gene>
<dbReference type="GO" id="GO:0004309">
    <property type="term" value="F:exopolyphosphatase activity"/>
    <property type="evidence" value="ECO:0007669"/>
    <property type="project" value="UniProtKB-EC"/>
</dbReference>
<dbReference type="Gene3D" id="3.30.420.40">
    <property type="match status" value="1"/>
</dbReference>
<dbReference type="SUPFAM" id="SSF53067">
    <property type="entry name" value="Actin-like ATPase domain"/>
    <property type="match status" value="2"/>
</dbReference>
<keyword evidence="5" id="KW-1185">Reference proteome</keyword>
<dbReference type="InterPro" id="IPR043129">
    <property type="entry name" value="ATPase_NBD"/>
</dbReference>
<reference evidence="4 5" key="1">
    <citation type="submission" date="2009-08" db="EMBL/GenBank/DDBJ databases">
        <authorList>
            <person name="Qin X."/>
            <person name="Bachman B."/>
            <person name="Battles P."/>
            <person name="Bell A."/>
            <person name="Bess C."/>
            <person name="Bickham C."/>
            <person name="Chaboub L."/>
            <person name="Chen D."/>
            <person name="Coyle M."/>
            <person name="Deiros D.R."/>
            <person name="Dinh H."/>
            <person name="Forbes L."/>
            <person name="Fowler G."/>
            <person name="Francisco L."/>
            <person name="Fu Q."/>
            <person name="Gubbala S."/>
            <person name="Hale W."/>
            <person name="Han Y."/>
            <person name="Hemphill L."/>
            <person name="Highlander S.K."/>
            <person name="Hirani K."/>
            <person name="Hogues M."/>
            <person name="Jackson L."/>
            <person name="Jakkamsetti A."/>
            <person name="Javaid M."/>
            <person name="Jiang H."/>
            <person name="Korchina V."/>
            <person name="Kovar C."/>
            <person name="Lara F."/>
            <person name="Lee S."/>
            <person name="Mata R."/>
            <person name="Mathew T."/>
            <person name="Moen C."/>
            <person name="Morales K."/>
            <person name="Munidasa M."/>
            <person name="Nazareth L."/>
            <person name="Ngo R."/>
            <person name="Nguyen L."/>
            <person name="Okwuonu G."/>
            <person name="Ongeri F."/>
            <person name="Patil S."/>
            <person name="Petrosino J."/>
            <person name="Pham C."/>
            <person name="Pham P."/>
            <person name="Pu L.-L."/>
            <person name="Puazo M."/>
            <person name="Raj R."/>
            <person name="Reid J."/>
            <person name="Rouhana J."/>
            <person name="Saada N."/>
            <person name="Shang Y."/>
            <person name="Simmons D."/>
            <person name="Thornton R."/>
            <person name="Warren J."/>
            <person name="Weissenberger G."/>
            <person name="Zhang J."/>
            <person name="Zhang L."/>
            <person name="Zhou C."/>
            <person name="Zhu D."/>
            <person name="Muzny D."/>
            <person name="Worley K."/>
            <person name="Gibbs R."/>
        </authorList>
    </citation>
    <scope>NUCLEOTIDE SEQUENCE [LARGE SCALE GENOMIC DNA]</scope>
    <source>
        <strain evidence="5">ATCC 15826 / DSM 8339 / NCTC 10426 / 6573</strain>
    </source>
</reference>
<evidence type="ECO:0000259" key="3">
    <source>
        <dbReference type="Pfam" id="PF21447"/>
    </source>
</evidence>
<dbReference type="Pfam" id="PF21447">
    <property type="entry name" value="Ppx-GppA_III"/>
    <property type="match status" value="1"/>
</dbReference>
<dbReference type="InterPro" id="IPR003695">
    <property type="entry name" value="Ppx_GppA_N"/>
</dbReference>
<dbReference type="OrthoDB" id="9793035at2"/>
<sequence length="493" mass="54417">MKDRYAALDLGSNSFHLVIAQMLDGSIQTVDKNKHMVRLGEGLDDNNRLSGEAIARGIEALTQMGQLVADIPEDHFRAVATNTLRVAENRDAFLAAGEAALGKPIEIISGSEEAALIYLGISKHNHFTDRSIVIDIGGGSTEIILGEGSEPQILRSLTIGCANIAARCFPKGKINKAAIKKACDYAGTIIEPHITTYRSQPAWARVVLSSGTAKAIARVLKKDTIDRADLDALLDKLADIGHADKLPKKLGVDEARAYGFTGGVSILAALYQHLDLDRAIVSQEALREGVLLELMGRDDNDSDERERTARAMQNRFAVDVAQADRVAALADHLNRQLPETAPSRFTPILRYAAWLHETGWAVARNDMQKHGAYILEHADMPGYSRLMQDILAVLVKAQKRKLPDKDINALPEAHRAWVWQNALALRLAVLICRARTPIAAIDYPDIRRFGDTYRLRFPDGYLAAHPLTHADLQQEQALWQENSPWTLEYNEPV</sequence>
<evidence type="ECO:0000313" key="5">
    <source>
        <dbReference type="Proteomes" id="UP000004870"/>
    </source>
</evidence>
<dbReference type="CDD" id="cd24053">
    <property type="entry name" value="ASKHA_NBD_EcPPX-GppA-like"/>
    <property type="match status" value="1"/>
</dbReference>
<evidence type="ECO:0000313" key="4">
    <source>
        <dbReference type="EMBL" id="EEV89639.1"/>
    </source>
</evidence>
<dbReference type="InterPro" id="IPR048950">
    <property type="entry name" value="Ppx_GppA_C"/>
</dbReference>